<evidence type="ECO:0000256" key="1">
    <source>
        <dbReference type="ARBA" id="ARBA00004651"/>
    </source>
</evidence>
<feature type="domain" description="RDD" evidence="7">
    <location>
        <begin position="14"/>
        <end position="182"/>
    </location>
</feature>
<comment type="subcellular location">
    <subcellularLocation>
        <location evidence="1">Cell membrane</location>
        <topology evidence="1">Multi-pass membrane protein</topology>
    </subcellularLocation>
</comment>
<proteinExistence type="predicted"/>
<evidence type="ECO:0000256" key="2">
    <source>
        <dbReference type="ARBA" id="ARBA00022475"/>
    </source>
</evidence>
<dbReference type="InterPro" id="IPR051791">
    <property type="entry name" value="Pra-immunoreactive"/>
</dbReference>
<keyword evidence="2" id="KW-1003">Cell membrane</keyword>
<dbReference type="GO" id="GO:0005886">
    <property type="term" value="C:plasma membrane"/>
    <property type="evidence" value="ECO:0007669"/>
    <property type="project" value="UniProtKB-SubCell"/>
</dbReference>
<dbReference type="AlphaFoldDB" id="A0ABD7X9H3"/>
<evidence type="ECO:0000256" key="4">
    <source>
        <dbReference type="ARBA" id="ARBA00022989"/>
    </source>
</evidence>
<dbReference type="EMBL" id="CP118739">
    <property type="protein sequence ID" value="WEA58069.1"/>
    <property type="molecule type" value="Genomic_DNA"/>
</dbReference>
<accession>A0ABD7X9H3</accession>
<gene>
    <name evidence="8" type="ORF">PWB86_04190</name>
</gene>
<evidence type="ECO:0000313" key="8">
    <source>
        <dbReference type="EMBL" id="WEA58069.1"/>
    </source>
</evidence>
<feature type="transmembrane region" description="Helical" evidence="6">
    <location>
        <begin position="119"/>
        <end position="139"/>
    </location>
</feature>
<protein>
    <submittedName>
        <fullName evidence="8">RDD family protein</fullName>
    </submittedName>
</protein>
<feature type="transmembrane region" description="Helical" evidence="6">
    <location>
        <begin position="151"/>
        <end position="169"/>
    </location>
</feature>
<evidence type="ECO:0000256" key="5">
    <source>
        <dbReference type="ARBA" id="ARBA00023136"/>
    </source>
</evidence>
<evidence type="ECO:0000313" key="9">
    <source>
        <dbReference type="Proteomes" id="UP001214131"/>
    </source>
</evidence>
<keyword evidence="4 6" id="KW-1133">Transmembrane helix</keyword>
<evidence type="ECO:0000259" key="7">
    <source>
        <dbReference type="Pfam" id="PF06271"/>
    </source>
</evidence>
<evidence type="ECO:0000256" key="6">
    <source>
        <dbReference type="SAM" id="Phobius"/>
    </source>
</evidence>
<dbReference type="PANTHER" id="PTHR36115:SF6">
    <property type="entry name" value="PROLINE-RICH ANTIGEN HOMOLOG"/>
    <property type="match status" value="1"/>
</dbReference>
<reference evidence="8 9" key="1">
    <citation type="submission" date="2023-02" db="EMBL/GenBank/DDBJ databases">
        <title>Comparative genomics and fermentation flavor characterization of five lactic acid bacteria reveal flavor biosynthesis metabolic pathways in fermented muskmelon puree.</title>
        <authorList>
            <person name="Yuan L."/>
            <person name="Li M."/>
            <person name="Xu X."/>
            <person name="Lao F."/>
            <person name="Wu J."/>
        </authorList>
    </citation>
    <scope>NUCLEOTIDE SEQUENCE [LARGE SCALE GENOMIC DNA]</scope>
    <source>
        <strain evidence="8 9">Ca-4</strain>
    </source>
</reference>
<dbReference type="InterPro" id="IPR010432">
    <property type="entry name" value="RDD"/>
</dbReference>
<evidence type="ECO:0000256" key="3">
    <source>
        <dbReference type="ARBA" id="ARBA00022692"/>
    </source>
</evidence>
<dbReference type="Pfam" id="PF06271">
    <property type="entry name" value="RDD"/>
    <property type="match status" value="1"/>
</dbReference>
<keyword evidence="3 6" id="KW-0812">Transmembrane</keyword>
<keyword evidence="5 6" id="KW-0472">Membrane</keyword>
<sequence length="205" mass="23454">MRDNNDLKSKISNKRIYAFFIDWVFGGVLAGLPSMIIYSVLTGESTPLTSMYEFELAGISKEITILVLLICFFVGVFYYLIIPWKIYPGQTVGKKIVGLKIISLNSKCLCIKTYFIRQFIFLILIEGVATPISTYIKVFITTLTRIYVDPYLNLIWNILTIVSIGFMCFGKNNLCLHDYFAKTTVIEKSVELHERGQNKKITKLT</sequence>
<organism evidence="8 9">
    <name type="scientific">Pediococcus pentosaceus</name>
    <dbReference type="NCBI Taxonomy" id="1255"/>
    <lineage>
        <taxon>Bacteria</taxon>
        <taxon>Bacillati</taxon>
        <taxon>Bacillota</taxon>
        <taxon>Bacilli</taxon>
        <taxon>Lactobacillales</taxon>
        <taxon>Lactobacillaceae</taxon>
        <taxon>Pediococcus</taxon>
    </lineage>
</organism>
<feature type="transmembrane region" description="Helical" evidence="6">
    <location>
        <begin position="20"/>
        <end position="43"/>
    </location>
</feature>
<dbReference type="PANTHER" id="PTHR36115">
    <property type="entry name" value="PROLINE-RICH ANTIGEN HOMOLOG-RELATED"/>
    <property type="match status" value="1"/>
</dbReference>
<name>A0ABD7X9H3_PEDPE</name>
<dbReference type="RefSeq" id="WP_162879408.1">
    <property type="nucleotide sequence ID" value="NZ_CAKMAM010000002.1"/>
</dbReference>
<dbReference type="Proteomes" id="UP001214131">
    <property type="component" value="Chromosome"/>
</dbReference>
<feature type="transmembrane region" description="Helical" evidence="6">
    <location>
        <begin position="63"/>
        <end position="81"/>
    </location>
</feature>